<dbReference type="AlphaFoldDB" id="A0AA42IGU7"/>
<organism evidence="2 3">
    <name type="scientific">Acinetobacter johnsonii</name>
    <dbReference type="NCBI Taxonomy" id="40214"/>
    <lineage>
        <taxon>Bacteria</taxon>
        <taxon>Pseudomonadati</taxon>
        <taxon>Pseudomonadota</taxon>
        <taxon>Gammaproteobacteria</taxon>
        <taxon>Moraxellales</taxon>
        <taxon>Moraxellaceae</taxon>
        <taxon>Acinetobacter</taxon>
    </lineage>
</organism>
<evidence type="ECO:0000256" key="1">
    <source>
        <dbReference type="SAM" id="Phobius"/>
    </source>
</evidence>
<comment type="caution">
    <text evidence="2">The sequence shown here is derived from an EMBL/GenBank/DDBJ whole genome shotgun (WGS) entry which is preliminary data.</text>
</comment>
<dbReference type="RefSeq" id="WP_119064317.1">
    <property type="nucleotide sequence ID" value="NZ_JAOCDR010000045.1"/>
</dbReference>
<protein>
    <submittedName>
        <fullName evidence="2">Uncharacterized protein</fullName>
    </submittedName>
</protein>
<keyword evidence="1" id="KW-1133">Transmembrane helix</keyword>
<keyword evidence="1" id="KW-0812">Transmembrane</keyword>
<accession>A0AA42IGU7</accession>
<reference evidence="2" key="1">
    <citation type="submission" date="2022-09" db="EMBL/GenBank/DDBJ databases">
        <title>Intensive care unit water sources are persistently colonized with multi-drug resistant bacteria and are the site of extensive horizontal gene transfer of antibiotic resistance genes.</title>
        <authorList>
            <person name="Diorio-Toth L."/>
        </authorList>
    </citation>
    <scope>NUCLEOTIDE SEQUENCE</scope>
    <source>
        <strain evidence="2">GD03851</strain>
    </source>
</reference>
<feature type="transmembrane region" description="Helical" evidence="1">
    <location>
        <begin position="47"/>
        <end position="65"/>
    </location>
</feature>
<sequence>MNQRVSHSNLPEFGATKSQTSAILYQEPTLEETKPQHKPLVELAKNFAASTLLMISIFSIGLLILKGCADDVEHQKAMAVKHQMQFGSGK</sequence>
<gene>
    <name evidence="2" type="ORF">N5D11_14110</name>
</gene>
<evidence type="ECO:0000313" key="3">
    <source>
        <dbReference type="Proteomes" id="UP001161099"/>
    </source>
</evidence>
<dbReference type="EMBL" id="JAOCDR010000045">
    <property type="protein sequence ID" value="MDH0657233.1"/>
    <property type="molecule type" value="Genomic_DNA"/>
</dbReference>
<name>A0AA42IGU7_ACIJO</name>
<proteinExistence type="predicted"/>
<evidence type="ECO:0000313" key="2">
    <source>
        <dbReference type="EMBL" id="MDH0657233.1"/>
    </source>
</evidence>
<dbReference type="Proteomes" id="UP001161099">
    <property type="component" value="Unassembled WGS sequence"/>
</dbReference>
<keyword evidence="1" id="KW-0472">Membrane</keyword>